<organism evidence="4 5">
    <name type="scientific">Streptococcus loxodontisalivarius</name>
    <dbReference type="NCBI Taxonomy" id="1349415"/>
    <lineage>
        <taxon>Bacteria</taxon>
        <taxon>Bacillati</taxon>
        <taxon>Bacillota</taxon>
        <taxon>Bacilli</taxon>
        <taxon>Lactobacillales</taxon>
        <taxon>Streptococcaceae</taxon>
        <taxon>Streptococcus</taxon>
    </lineage>
</organism>
<dbReference type="Proteomes" id="UP000697472">
    <property type="component" value="Unassembled WGS sequence"/>
</dbReference>
<evidence type="ECO:0000256" key="2">
    <source>
        <dbReference type="SAM" id="SignalP"/>
    </source>
</evidence>
<keyword evidence="5" id="KW-1185">Reference proteome</keyword>
<dbReference type="Pfam" id="PF04205">
    <property type="entry name" value="FMN_bind"/>
    <property type="match status" value="1"/>
</dbReference>
<gene>
    <name evidence="4" type="ORF">JOC28_002027</name>
</gene>
<sequence>MKKQTQNFILGGTALTALAANAYFLWAGQGQARSSTAIGSSISQASSDTTSRDAAASSTDTSSFGLKDGSYTGAVTSTNRGDYQVQITVVSGQITAIDVLEYPNENSRSQQINGDALPIYTEEALASQSASISQISGATEAYKGFTGSLQDAINQAQV</sequence>
<evidence type="ECO:0000313" key="5">
    <source>
        <dbReference type="Proteomes" id="UP000697472"/>
    </source>
</evidence>
<feature type="chain" id="PRO_5047250760" evidence="2">
    <location>
        <begin position="20"/>
        <end position="158"/>
    </location>
</feature>
<feature type="region of interest" description="Disordered" evidence="1">
    <location>
        <begin position="43"/>
        <end position="69"/>
    </location>
</feature>
<feature type="domain" description="FMN-binding" evidence="3">
    <location>
        <begin position="78"/>
        <end position="156"/>
    </location>
</feature>
<evidence type="ECO:0000256" key="1">
    <source>
        <dbReference type="SAM" id="MobiDB-lite"/>
    </source>
</evidence>
<dbReference type="EMBL" id="JAFBEH010000069">
    <property type="protein sequence ID" value="MBM7643716.1"/>
    <property type="molecule type" value="Genomic_DNA"/>
</dbReference>
<dbReference type="Gene3D" id="3.90.1010.20">
    <property type="match status" value="1"/>
</dbReference>
<evidence type="ECO:0000259" key="3">
    <source>
        <dbReference type="SMART" id="SM00900"/>
    </source>
</evidence>
<reference evidence="4 5" key="1">
    <citation type="submission" date="2021-01" db="EMBL/GenBank/DDBJ databases">
        <title>Genomic Encyclopedia of Type Strains, Phase IV (KMG-IV): sequencing the most valuable type-strain genomes for metagenomic binning, comparative biology and taxonomic classification.</title>
        <authorList>
            <person name="Goeker M."/>
        </authorList>
    </citation>
    <scope>NUCLEOTIDE SEQUENCE [LARGE SCALE GENOMIC DNA]</scope>
    <source>
        <strain evidence="4 5">DSM 27382</strain>
    </source>
</reference>
<name>A0ABS2PUZ9_9STRE</name>
<feature type="signal peptide" evidence="2">
    <location>
        <begin position="1"/>
        <end position="19"/>
    </location>
</feature>
<dbReference type="SMART" id="SM00900">
    <property type="entry name" value="FMN_bind"/>
    <property type="match status" value="1"/>
</dbReference>
<dbReference type="InterPro" id="IPR007329">
    <property type="entry name" value="FMN-bd"/>
</dbReference>
<dbReference type="RefSeq" id="WP_205010553.1">
    <property type="nucleotide sequence ID" value="NZ_JAFBEH010000069.1"/>
</dbReference>
<feature type="compositionally biased region" description="Low complexity" evidence="1">
    <location>
        <begin position="43"/>
        <end position="63"/>
    </location>
</feature>
<proteinExistence type="predicted"/>
<keyword evidence="2" id="KW-0732">Signal</keyword>
<comment type="caution">
    <text evidence="4">The sequence shown here is derived from an EMBL/GenBank/DDBJ whole genome shotgun (WGS) entry which is preliminary data.</text>
</comment>
<evidence type="ECO:0000313" key="4">
    <source>
        <dbReference type="EMBL" id="MBM7643716.1"/>
    </source>
</evidence>
<accession>A0ABS2PUZ9</accession>
<protein>
    <submittedName>
        <fullName evidence="4">Uncharacterized protein with FMN-binding domain</fullName>
    </submittedName>
</protein>